<organism evidence="5 6">
    <name type="scientific">Endosaccharibacter trunci</name>
    <dbReference type="NCBI Taxonomy" id="2812733"/>
    <lineage>
        <taxon>Bacteria</taxon>
        <taxon>Pseudomonadati</taxon>
        <taxon>Pseudomonadota</taxon>
        <taxon>Alphaproteobacteria</taxon>
        <taxon>Acetobacterales</taxon>
        <taxon>Acetobacteraceae</taxon>
        <taxon>Endosaccharibacter</taxon>
    </lineage>
</organism>
<protein>
    <submittedName>
        <fullName evidence="5">S8 family serine peptidase</fullName>
    </submittedName>
</protein>
<dbReference type="InterPro" id="IPR000209">
    <property type="entry name" value="Peptidase_S8/S53_dom"/>
</dbReference>
<evidence type="ECO:0000256" key="1">
    <source>
        <dbReference type="ARBA" id="ARBA00022670"/>
    </source>
</evidence>
<gene>
    <name evidence="5" type="ORF">NFI95_16675</name>
</gene>
<accession>A0ABT1WB07</accession>
<dbReference type="InterPro" id="IPR011049">
    <property type="entry name" value="Serralysin-like_metalloprot_C"/>
</dbReference>
<comment type="caution">
    <text evidence="5">The sequence shown here is derived from an EMBL/GenBank/DDBJ whole genome shotgun (WGS) entry which is preliminary data.</text>
</comment>
<dbReference type="SUPFAM" id="SSF51120">
    <property type="entry name" value="beta-Roll"/>
    <property type="match status" value="1"/>
</dbReference>
<dbReference type="RefSeq" id="WP_422865566.1">
    <property type="nucleotide sequence ID" value="NZ_JAMSKV010000022.1"/>
</dbReference>
<dbReference type="EMBL" id="JAMSKV010000022">
    <property type="protein sequence ID" value="MCQ8280078.1"/>
    <property type="molecule type" value="Genomic_DNA"/>
</dbReference>
<dbReference type="InterPro" id="IPR036852">
    <property type="entry name" value="Peptidase_S8/S53_dom_sf"/>
</dbReference>
<keyword evidence="6" id="KW-1185">Reference proteome</keyword>
<proteinExistence type="predicted"/>
<dbReference type="SUPFAM" id="SSF52743">
    <property type="entry name" value="Subtilisin-like"/>
    <property type="match status" value="1"/>
</dbReference>
<feature type="domain" description="Peptidase S8/S53" evidence="4">
    <location>
        <begin position="230"/>
        <end position="579"/>
    </location>
</feature>
<dbReference type="InterPro" id="IPR023828">
    <property type="entry name" value="Peptidase_S8_Ser-AS"/>
</dbReference>
<dbReference type="PROSITE" id="PS00138">
    <property type="entry name" value="SUBTILASE_SER"/>
    <property type="match status" value="1"/>
</dbReference>
<keyword evidence="2" id="KW-0378">Hydrolase</keyword>
<evidence type="ECO:0000259" key="4">
    <source>
        <dbReference type="Pfam" id="PF00082"/>
    </source>
</evidence>
<dbReference type="Pfam" id="PF00082">
    <property type="entry name" value="Peptidase_S8"/>
    <property type="match status" value="1"/>
</dbReference>
<evidence type="ECO:0000256" key="2">
    <source>
        <dbReference type="ARBA" id="ARBA00022801"/>
    </source>
</evidence>
<name>A0ABT1WB07_9PROT</name>
<dbReference type="Gene3D" id="3.40.50.200">
    <property type="entry name" value="Peptidase S8/S53 domain"/>
    <property type="match status" value="2"/>
</dbReference>
<reference evidence="5 6" key="1">
    <citation type="submission" date="2022-06" db="EMBL/GenBank/DDBJ databases">
        <title>Endosaccharibacter gen. nov., sp. nov., endophytic bacteria isolated from sugarcane.</title>
        <authorList>
            <person name="Pitiwittayakul N."/>
            <person name="Yukphan P."/>
            <person name="Charoenyingcharoen P."/>
            <person name="Tanasupawat S."/>
        </authorList>
    </citation>
    <scope>NUCLEOTIDE SEQUENCE [LARGE SCALE GENOMIC DNA]</scope>
    <source>
        <strain evidence="5 6">KSS8</strain>
    </source>
</reference>
<dbReference type="Proteomes" id="UP001524587">
    <property type="component" value="Unassembled WGS sequence"/>
</dbReference>
<keyword evidence="3" id="KW-0720">Serine protease</keyword>
<evidence type="ECO:0000313" key="5">
    <source>
        <dbReference type="EMBL" id="MCQ8280078.1"/>
    </source>
</evidence>
<sequence length="895" mass="89792">MNNDSSGHGSGVEVGAGEILNLDPGFPGQILIDANGTLQIASPLTGQQVVFAPPIGSGGLPHGGVLKGTLSVLAQSDLSNSQFSVGDAIDITDLDALQQHVKTQYDTATGRLQIIVNDQPAQTIAMPAGLTGQSCFSVATDGKGGTTIALVPAPTFIPATTVDAPGAWHEGMTGLGVTVGVISNGFNSNGGLWQSIANNLLPATAGTNYAASWDMKTSSTDEGRAMAEIVHEVAPGAGILFASQSADAVKGAPLLDGAVSQFDSDMTAAIQRLFAQGATVIVDDITNTTEPFYDTDTLLSRTIADLEKKGVVFVTSASNRGDVSFERPIAVEQTTTLSLDETPVYAYRFSAGATEASFLQQVTIANGSDGAKPVTFQWTNTGPTQNNLRLRFFLRSGGSFVDAGISNSGTATNQVYNPQAGTYFVAVVSDTPSPSGTFKFILTDMDDAIAGTVPSGSGSITGHALDPDEITVGAINARNTPIGGGTLQNEPFSSSGPGALAQNGVLIPQGKPDLSAPQRTYTSVLGVATQDNPTGISDLNNFGGTSAAAPVVAATAAMMKQADSSLDASDIRNLMKDSCWAMPDTATAGSGLLRANLAVSYAQTRVISQFSGGSTALYGTQGNDRIVTSLGSTTVDGAGGADTISAGGQSTSVIGGTGTLLIDVSAGNLQLSQGSGSVTVHGGGAGSLVLGGTNGHNLLQGGNGGGAFWGGGSGDTITGGMGDLIGSATQGNATLVGNNGTVLVDNSNDWSFTGQKGTVFTANAGHADVVVGTGDFTAVGRGGTTTVFGGTGNSTVWAQNAGVTDVAGVGHGTLVVGSGHTDLWINAEAGAQNILALAGSGGGSVDVRGFRSGTDTFSTAGYTPSQIHTHVSANATVVTLADNSQITFIGVGSLV</sequence>
<evidence type="ECO:0000313" key="6">
    <source>
        <dbReference type="Proteomes" id="UP001524587"/>
    </source>
</evidence>
<evidence type="ECO:0000256" key="3">
    <source>
        <dbReference type="ARBA" id="ARBA00022825"/>
    </source>
</evidence>
<keyword evidence="1" id="KW-0645">Protease</keyword>